<dbReference type="KEGG" id="orm:HTY61_01300"/>
<dbReference type="EMBL" id="CP054836">
    <property type="protein sequence ID" value="QKV17197.1"/>
    <property type="molecule type" value="Genomic_DNA"/>
</dbReference>
<protein>
    <recommendedName>
        <fullName evidence="3">Cell division protein FtsL</fullName>
    </recommendedName>
</protein>
<sequence length="123" mass="13616">MMRIVNAILVVLMLAAATWTYSVKHEAERNLAEIRNLESRIAFEKDTIDLLEADWAYLSQPARLQKLSDLYAEELQLRPTEPQQIVRPVELPAPPAVPSGDGIAEIIAGEMADPMMTGSVEGN</sequence>
<dbReference type="RefSeq" id="WP_175275093.1">
    <property type="nucleotide sequence ID" value="NZ_CP054836.1"/>
</dbReference>
<evidence type="ECO:0008006" key="3">
    <source>
        <dbReference type="Google" id="ProtNLM"/>
    </source>
</evidence>
<organism evidence="1 2">
    <name type="scientific">Oricola thermophila</name>
    <dbReference type="NCBI Taxonomy" id="2742145"/>
    <lineage>
        <taxon>Bacteria</taxon>
        <taxon>Pseudomonadati</taxon>
        <taxon>Pseudomonadota</taxon>
        <taxon>Alphaproteobacteria</taxon>
        <taxon>Hyphomicrobiales</taxon>
        <taxon>Ahrensiaceae</taxon>
        <taxon>Oricola</taxon>
    </lineage>
</organism>
<name>A0A6N1VDT0_9HYPH</name>
<gene>
    <name evidence="1" type="ORF">HTY61_01300</name>
</gene>
<keyword evidence="2" id="KW-1185">Reference proteome</keyword>
<accession>A0A6N1VDT0</accession>
<evidence type="ECO:0000313" key="2">
    <source>
        <dbReference type="Proteomes" id="UP000509367"/>
    </source>
</evidence>
<proteinExistence type="predicted"/>
<dbReference type="Proteomes" id="UP000509367">
    <property type="component" value="Chromosome"/>
</dbReference>
<evidence type="ECO:0000313" key="1">
    <source>
        <dbReference type="EMBL" id="QKV17197.1"/>
    </source>
</evidence>
<reference evidence="1 2" key="1">
    <citation type="submission" date="2020-06" db="EMBL/GenBank/DDBJ databases">
        <title>Oricola thermophila sp. nov. isolated from a tidal sediments.</title>
        <authorList>
            <person name="Kwon K.K."/>
            <person name="Yang S.-H."/>
            <person name="Park M.-J."/>
        </authorList>
    </citation>
    <scope>NUCLEOTIDE SEQUENCE [LARGE SCALE GENOMIC DNA]</scope>
    <source>
        <strain evidence="1 2">MEBiC13590</strain>
    </source>
</reference>
<dbReference type="AlphaFoldDB" id="A0A6N1VDT0"/>